<dbReference type="EMBL" id="LAVV01000976">
    <property type="protein sequence ID" value="KNZ63900.1"/>
    <property type="molecule type" value="Genomic_DNA"/>
</dbReference>
<evidence type="ECO:0000313" key="1">
    <source>
        <dbReference type="EMBL" id="KNZ63900.1"/>
    </source>
</evidence>
<accession>A0A0L6VUK6</accession>
<evidence type="ECO:0000313" key="2">
    <source>
        <dbReference type="Proteomes" id="UP000037035"/>
    </source>
</evidence>
<gene>
    <name evidence="1" type="ORF">VP01_1087g8</name>
</gene>
<dbReference type="VEuPathDB" id="FungiDB:VP01_1087g8"/>
<dbReference type="OrthoDB" id="10525299at2759"/>
<dbReference type="Proteomes" id="UP000037035">
    <property type="component" value="Unassembled WGS sequence"/>
</dbReference>
<evidence type="ECO:0008006" key="3">
    <source>
        <dbReference type="Google" id="ProtNLM"/>
    </source>
</evidence>
<organism evidence="1 2">
    <name type="scientific">Puccinia sorghi</name>
    <dbReference type="NCBI Taxonomy" id="27349"/>
    <lineage>
        <taxon>Eukaryota</taxon>
        <taxon>Fungi</taxon>
        <taxon>Dikarya</taxon>
        <taxon>Basidiomycota</taxon>
        <taxon>Pucciniomycotina</taxon>
        <taxon>Pucciniomycetes</taxon>
        <taxon>Pucciniales</taxon>
        <taxon>Pucciniaceae</taxon>
        <taxon>Puccinia</taxon>
    </lineage>
</organism>
<reference evidence="1 2" key="1">
    <citation type="submission" date="2015-08" db="EMBL/GenBank/DDBJ databases">
        <title>Next Generation Sequencing and Analysis of the Genome of Puccinia sorghi L Schw, the Causal Agent of Maize Common Rust.</title>
        <authorList>
            <person name="Rochi L."/>
            <person name="Burguener G."/>
            <person name="Darino M."/>
            <person name="Turjanski A."/>
            <person name="Kreff E."/>
            <person name="Dieguez M.J."/>
            <person name="Sacco F."/>
        </authorList>
    </citation>
    <scope>NUCLEOTIDE SEQUENCE [LARGE SCALE GENOMIC DNA]</scope>
    <source>
        <strain evidence="1 2">RO10H11247</strain>
    </source>
</reference>
<dbReference type="AlphaFoldDB" id="A0A0L6VUK6"/>
<name>A0A0L6VUK6_9BASI</name>
<proteinExistence type="predicted"/>
<comment type="caution">
    <text evidence="1">The sequence shown here is derived from an EMBL/GenBank/DDBJ whole genome shotgun (WGS) entry which is preliminary data.</text>
</comment>
<keyword evidence="2" id="KW-1185">Reference proteome</keyword>
<sequence length="161" mass="18065">MTQAISPAPPPPKPTSRELSLVLHKWLPNVPKLRVNGDNFQTWTVMIQQALESALGYPIALINEELVLNANEDMLLKMALLATIDDNIKVGVAECASGLDGFCLISETFTLRSHTSHIAIMKQILELKFNHLDQAVDLDTHFCNLISVWNMATWWSRTPRC</sequence>
<protein>
    <recommendedName>
        <fullName evidence="3">Retrotransposon Copia-like N-terminal domain-containing protein</fullName>
    </recommendedName>
</protein>